<dbReference type="AlphaFoldDB" id="A0AAU9PJT9"/>
<dbReference type="InterPro" id="IPR017451">
    <property type="entry name" value="F-box-assoc_interact_dom"/>
</dbReference>
<dbReference type="PANTHER" id="PTHR31672">
    <property type="entry name" value="BNACNNG10540D PROTEIN"/>
    <property type="match status" value="1"/>
</dbReference>
<organism evidence="2 3">
    <name type="scientific">Lactuca virosa</name>
    <dbReference type="NCBI Taxonomy" id="75947"/>
    <lineage>
        <taxon>Eukaryota</taxon>
        <taxon>Viridiplantae</taxon>
        <taxon>Streptophyta</taxon>
        <taxon>Embryophyta</taxon>
        <taxon>Tracheophyta</taxon>
        <taxon>Spermatophyta</taxon>
        <taxon>Magnoliopsida</taxon>
        <taxon>eudicotyledons</taxon>
        <taxon>Gunneridae</taxon>
        <taxon>Pentapetalae</taxon>
        <taxon>asterids</taxon>
        <taxon>campanulids</taxon>
        <taxon>Asterales</taxon>
        <taxon>Asteraceae</taxon>
        <taxon>Cichorioideae</taxon>
        <taxon>Cichorieae</taxon>
        <taxon>Lactucinae</taxon>
        <taxon>Lactuca</taxon>
    </lineage>
</organism>
<gene>
    <name evidence="2" type="ORF">LVIROSA_LOCUS35279</name>
</gene>
<reference evidence="2 3" key="1">
    <citation type="submission" date="2022-01" db="EMBL/GenBank/DDBJ databases">
        <authorList>
            <person name="Xiong W."/>
            <person name="Schranz E."/>
        </authorList>
    </citation>
    <scope>NUCLEOTIDE SEQUENCE [LARGE SCALE GENOMIC DNA]</scope>
</reference>
<evidence type="ECO:0000259" key="1">
    <source>
        <dbReference type="Pfam" id="PF07734"/>
    </source>
</evidence>
<evidence type="ECO:0000313" key="2">
    <source>
        <dbReference type="EMBL" id="CAH1449820.1"/>
    </source>
</evidence>
<dbReference type="Pfam" id="PF07734">
    <property type="entry name" value="FBA_1"/>
    <property type="match status" value="1"/>
</dbReference>
<proteinExistence type="predicted"/>
<keyword evidence="3" id="KW-1185">Reference proteome</keyword>
<dbReference type="EMBL" id="CAKMRJ010005634">
    <property type="protein sequence ID" value="CAH1449820.1"/>
    <property type="molecule type" value="Genomic_DNA"/>
</dbReference>
<name>A0AAU9PJT9_9ASTR</name>
<evidence type="ECO:0000313" key="3">
    <source>
        <dbReference type="Proteomes" id="UP001157418"/>
    </source>
</evidence>
<dbReference type="PANTHER" id="PTHR31672:SF2">
    <property type="entry name" value="F-BOX DOMAIN-CONTAINING PROTEIN"/>
    <property type="match status" value="1"/>
</dbReference>
<dbReference type="NCBIfam" id="TIGR01640">
    <property type="entry name" value="F_box_assoc_1"/>
    <property type="match status" value="1"/>
</dbReference>
<dbReference type="Proteomes" id="UP001157418">
    <property type="component" value="Unassembled WGS sequence"/>
</dbReference>
<accession>A0AAU9PJT9</accession>
<protein>
    <recommendedName>
        <fullName evidence="1">F-box associated beta-propeller type 1 domain-containing protein</fullName>
    </recommendedName>
</protein>
<sequence>MWTMIFASLRKWEENSMIRHLIKFWFSSTDELYSKLKRPFNGTWDSVESDVGAFENILIRLPVKNILIFKSISKLWYDVMSTKYFIILHRLLSKDNTKFLAFYDPGLLEDGIVRGIHLMESNGTYTESYTIPGFENIHHPLLISSFNGLICCINDVSKYRMLYDIELRICNPATREVVLLPNSYMSVYMPVFGVLYSNKFHIYKIFKFFSDPIHFGMGFSQCEVYSSETGEWELLGSVPSHPLMNLRRTLASNHVCINEKLYWFLSDEHEFDIPSSILMVDMDCNVKEIPLPTEAEISFLIDFHDRLCLVDWTCGTIILWLYDEARGSWYSKKVPPFPGNWLEVAQFDSVVAHKHKILFVYRDVAGLRHEILYNLVCATWEEFRITEDDKKTPIVVFPFFETLVPCNPAGRKVTGGSGGGFLKKLCVNSVSVVWFV</sequence>
<dbReference type="InterPro" id="IPR006527">
    <property type="entry name" value="F-box-assoc_dom_typ1"/>
</dbReference>
<dbReference type="InterPro" id="IPR050796">
    <property type="entry name" value="SCF_F-box_component"/>
</dbReference>
<dbReference type="InterPro" id="IPR011043">
    <property type="entry name" value="Gal_Oxase/kelch_b-propeller"/>
</dbReference>
<comment type="caution">
    <text evidence="2">The sequence shown here is derived from an EMBL/GenBank/DDBJ whole genome shotgun (WGS) entry which is preliminary data.</text>
</comment>
<feature type="domain" description="F-box associated beta-propeller type 1" evidence="1">
    <location>
        <begin position="147"/>
        <end position="320"/>
    </location>
</feature>
<dbReference type="SUPFAM" id="SSF50965">
    <property type="entry name" value="Galactose oxidase, central domain"/>
    <property type="match status" value="1"/>
</dbReference>